<dbReference type="EMBL" id="CANHGI010000003">
    <property type="protein sequence ID" value="CAI5444258.1"/>
    <property type="molecule type" value="Genomic_DNA"/>
</dbReference>
<evidence type="ECO:0000313" key="4">
    <source>
        <dbReference type="Proteomes" id="UP001152747"/>
    </source>
</evidence>
<name>A0A9P1IG56_9PELO</name>
<accession>A0A9P1IG56</accession>
<evidence type="ECO:0000256" key="1">
    <source>
        <dbReference type="ARBA" id="ARBA00008129"/>
    </source>
</evidence>
<gene>
    <name evidence="3" type="ORF">CAMP_LOCUS6895</name>
</gene>
<sequence length="307" mass="34898">MPKIAVVQAGTVLFDKKATFEKVEKYVEEAAKNKADLVLFPEAFIGGYPKWNDFGIVMGTRTMEGREEFKRYFENAIEEYGEDNDFLTILSCKYNIHLVIGVVEKEGGTLYCSVFFFSPTHGYLGKHRKLMPTALERCVWGQGDGSTMKVHNTPVGRIGAGICWENYMPLFRVHMYNQQIEIYLAPTVDDRDVWLSTMRTIALEGRCFVVSACQFLTSSDYPANHKLRLEHGEQKIMIRGGSCAIDPLGNVLIEPDFSQETIRFTDIDLAEIPLGKMDLDVCGHYSRPDVFQLIVDEQPKLNVVRKQ</sequence>
<dbReference type="Pfam" id="PF00795">
    <property type="entry name" value="CN_hydrolase"/>
    <property type="match status" value="1"/>
</dbReference>
<dbReference type="InterPro" id="IPR044149">
    <property type="entry name" value="Nitrilases_CHs"/>
</dbReference>
<evidence type="ECO:0000313" key="3">
    <source>
        <dbReference type="EMBL" id="CAI5444258.1"/>
    </source>
</evidence>
<reference evidence="3" key="1">
    <citation type="submission" date="2022-11" db="EMBL/GenBank/DDBJ databases">
        <authorList>
            <person name="Kikuchi T."/>
        </authorList>
    </citation>
    <scope>NUCLEOTIDE SEQUENCE</scope>
    <source>
        <strain evidence="3">PS1010</strain>
    </source>
</reference>
<dbReference type="PROSITE" id="PS50263">
    <property type="entry name" value="CN_HYDROLASE"/>
    <property type="match status" value="1"/>
</dbReference>
<dbReference type="Gene3D" id="3.60.110.10">
    <property type="entry name" value="Carbon-nitrogen hydrolase"/>
    <property type="match status" value="1"/>
</dbReference>
<dbReference type="InterPro" id="IPR036526">
    <property type="entry name" value="C-N_Hydrolase_sf"/>
</dbReference>
<dbReference type="FunFam" id="3.60.110.10:FF:000016">
    <property type="entry name" value="Nitrilase blr3397"/>
    <property type="match status" value="1"/>
</dbReference>
<keyword evidence="4" id="KW-1185">Reference proteome</keyword>
<dbReference type="OrthoDB" id="10250282at2759"/>
<comment type="similarity">
    <text evidence="1">Belongs to the carbon-nitrogen hydrolase superfamily. Nitrilase family.</text>
</comment>
<proteinExistence type="inferred from homology"/>
<dbReference type="AlphaFoldDB" id="A0A9P1IG56"/>
<comment type="caution">
    <text evidence="3">The sequence shown here is derived from an EMBL/GenBank/DDBJ whole genome shotgun (WGS) entry which is preliminary data.</text>
</comment>
<feature type="domain" description="CN hydrolase" evidence="2">
    <location>
        <begin position="2"/>
        <end position="269"/>
    </location>
</feature>
<dbReference type="GO" id="GO:0016836">
    <property type="term" value="F:hydro-lyase activity"/>
    <property type="evidence" value="ECO:0007669"/>
    <property type="project" value="UniProtKB-ARBA"/>
</dbReference>
<dbReference type="PANTHER" id="PTHR46044:SF1">
    <property type="entry name" value="CN HYDROLASE DOMAIN-CONTAINING PROTEIN"/>
    <property type="match status" value="1"/>
</dbReference>
<protein>
    <recommendedName>
        <fullName evidence="2">CN hydrolase domain-containing protein</fullName>
    </recommendedName>
</protein>
<evidence type="ECO:0000259" key="2">
    <source>
        <dbReference type="PROSITE" id="PS50263"/>
    </source>
</evidence>
<organism evidence="3 4">
    <name type="scientific">Caenorhabditis angaria</name>
    <dbReference type="NCBI Taxonomy" id="860376"/>
    <lineage>
        <taxon>Eukaryota</taxon>
        <taxon>Metazoa</taxon>
        <taxon>Ecdysozoa</taxon>
        <taxon>Nematoda</taxon>
        <taxon>Chromadorea</taxon>
        <taxon>Rhabditida</taxon>
        <taxon>Rhabditina</taxon>
        <taxon>Rhabditomorpha</taxon>
        <taxon>Rhabditoidea</taxon>
        <taxon>Rhabditidae</taxon>
        <taxon>Peloderinae</taxon>
        <taxon>Caenorhabditis</taxon>
    </lineage>
</organism>
<dbReference type="PANTHER" id="PTHR46044">
    <property type="entry name" value="NITRILASE"/>
    <property type="match status" value="1"/>
</dbReference>
<dbReference type="InterPro" id="IPR000132">
    <property type="entry name" value="Nitrilase/CN_hydratase_CS"/>
</dbReference>
<dbReference type="SUPFAM" id="SSF56317">
    <property type="entry name" value="Carbon-nitrogen hydrolase"/>
    <property type="match status" value="1"/>
</dbReference>
<dbReference type="GO" id="GO:0000257">
    <property type="term" value="F:nitrilase activity"/>
    <property type="evidence" value="ECO:0007669"/>
    <property type="project" value="UniProtKB-ARBA"/>
</dbReference>
<dbReference type="InterPro" id="IPR003010">
    <property type="entry name" value="C-N_Hydrolase"/>
</dbReference>
<dbReference type="PROSITE" id="PS00921">
    <property type="entry name" value="NITRIL_CHT_2"/>
    <property type="match status" value="1"/>
</dbReference>
<dbReference type="Proteomes" id="UP001152747">
    <property type="component" value="Unassembled WGS sequence"/>
</dbReference>
<dbReference type="CDD" id="cd07564">
    <property type="entry name" value="nitrilases_CHs"/>
    <property type="match status" value="1"/>
</dbReference>